<proteinExistence type="predicted"/>
<keyword evidence="3" id="KW-1185">Reference proteome</keyword>
<feature type="chain" id="PRO_5018564777" evidence="1">
    <location>
        <begin position="18"/>
        <end position="147"/>
    </location>
</feature>
<keyword evidence="1" id="KW-0732">Signal</keyword>
<dbReference type="Gene3D" id="3.30.310.70">
    <property type="entry name" value="TT1751-like domain"/>
    <property type="match status" value="1"/>
</dbReference>
<gene>
    <name evidence="2" type="ORF">EJC49_20860</name>
</gene>
<evidence type="ECO:0000313" key="2">
    <source>
        <dbReference type="EMBL" id="RST84438.1"/>
    </source>
</evidence>
<sequence>MAAALAAALGLASPALADDMVTTHETQSPFASVIADLEDAVVNRGYVIDYHGHIGEMLKRTAGDVGAAMPLYREAEFLQFCSAVVSRKAMEADMGNIAFCPYVLFAYETEAEPGKVVVGFRRLPAGPGRDEVNALLDEIVSEAAEGL</sequence>
<name>A0A3R9YQ30_9HYPH</name>
<evidence type="ECO:0000256" key="1">
    <source>
        <dbReference type="SAM" id="SignalP"/>
    </source>
</evidence>
<accession>A0A3R9YQ30</accession>
<organism evidence="2 3">
    <name type="scientific">Aquibium carbonis</name>
    <dbReference type="NCBI Taxonomy" id="2495581"/>
    <lineage>
        <taxon>Bacteria</taxon>
        <taxon>Pseudomonadati</taxon>
        <taxon>Pseudomonadota</taxon>
        <taxon>Alphaproteobacteria</taxon>
        <taxon>Hyphomicrobiales</taxon>
        <taxon>Phyllobacteriaceae</taxon>
        <taxon>Aquibium</taxon>
    </lineage>
</organism>
<dbReference type="InterPro" id="IPR035923">
    <property type="entry name" value="TT1751-like_sf"/>
</dbReference>
<reference evidence="2 3" key="1">
    <citation type="submission" date="2018-12" db="EMBL/GenBank/DDBJ databases">
        <title>Mesorhizobium carbonis sp. nov., isolated from coal mine water.</title>
        <authorList>
            <person name="Xin W."/>
            <person name="Xu Z."/>
            <person name="Xiang F."/>
            <person name="Zhang J."/>
            <person name="Xi L."/>
            <person name="Liu J."/>
        </authorList>
    </citation>
    <scope>NUCLEOTIDE SEQUENCE [LARGE SCALE GENOMIC DNA]</scope>
    <source>
        <strain evidence="2 3">B2.3</strain>
    </source>
</reference>
<comment type="caution">
    <text evidence="2">The sequence shown here is derived from an EMBL/GenBank/DDBJ whole genome shotgun (WGS) entry which is preliminary data.</text>
</comment>
<protein>
    <submittedName>
        <fullName evidence="2">DUF302 domain-containing protein</fullName>
    </submittedName>
</protein>
<dbReference type="Proteomes" id="UP000278398">
    <property type="component" value="Unassembled WGS sequence"/>
</dbReference>
<dbReference type="EMBL" id="RWKW01000093">
    <property type="protein sequence ID" value="RST84438.1"/>
    <property type="molecule type" value="Genomic_DNA"/>
</dbReference>
<dbReference type="SUPFAM" id="SSF103247">
    <property type="entry name" value="TT1751-like"/>
    <property type="match status" value="1"/>
</dbReference>
<dbReference type="OrthoDB" id="7363179at2"/>
<evidence type="ECO:0000313" key="3">
    <source>
        <dbReference type="Proteomes" id="UP000278398"/>
    </source>
</evidence>
<feature type="signal peptide" evidence="1">
    <location>
        <begin position="1"/>
        <end position="17"/>
    </location>
</feature>
<dbReference type="AlphaFoldDB" id="A0A3R9YQ30"/>